<dbReference type="InterPro" id="IPR006015">
    <property type="entry name" value="Universal_stress_UspA"/>
</dbReference>
<dbReference type="Proteomes" id="UP000310066">
    <property type="component" value="Unassembled WGS sequence"/>
</dbReference>
<dbReference type="InterPro" id="IPR006016">
    <property type="entry name" value="UspA"/>
</dbReference>
<dbReference type="SUPFAM" id="SSF52402">
    <property type="entry name" value="Adenine nucleotide alpha hydrolases-like"/>
    <property type="match status" value="1"/>
</dbReference>
<dbReference type="Pfam" id="PF00582">
    <property type="entry name" value="Usp"/>
    <property type="match status" value="1"/>
</dbReference>
<evidence type="ECO:0000256" key="1">
    <source>
        <dbReference type="SAM" id="MobiDB-lite"/>
    </source>
</evidence>
<proteinExistence type="predicted"/>
<feature type="compositionally biased region" description="Basic residues" evidence="1">
    <location>
        <begin position="1"/>
        <end position="11"/>
    </location>
</feature>
<organism evidence="3 4">
    <name type="scientific">Friedmanniomyces endolithicus</name>
    <dbReference type="NCBI Taxonomy" id="329885"/>
    <lineage>
        <taxon>Eukaryota</taxon>
        <taxon>Fungi</taxon>
        <taxon>Dikarya</taxon>
        <taxon>Ascomycota</taxon>
        <taxon>Pezizomycotina</taxon>
        <taxon>Dothideomycetes</taxon>
        <taxon>Dothideomycetidae</taxon>
        <taxon>Mycosphaerellales</taxon>
        <taxon>Teratosphaeriaceae</taxon>
        <taxon>Friedmanniomyces</taxon>
    </lineage>
</organism>
<dbReference type="OrthoDB" id="992776at2759"/>
<protein>
    <recommendedName>
        <fullName evidence="2">UspA domain-containing protein</fullName>
    </recommendedName>
</protein>
<sequence length="635" mass="66937">MDHPRHGHRQSQPRLADPDPMMQSMVRAVEKANRDAALQTSNLSSATNHTTATTAPTSAPTTSSLSPPTSPPASPPAAQSPAVADYYSARPKTDRLGNPIPDRRRQGAMASVYGNTPVKLPGDLGKNDPRRPKSPAPPTLPGDLGANDPRRPRNIDGSPAPVGHDRHLSLEGSEGGVPLQDSALGPEEDHHESEDDADADDDNDTDLDDSKRGRGRKRPEPGRTTSGKSVNLREASVDSQMDPPYKPDPTKGQSKFSLPKDPKIQITPPVEKKRVHPSTAFDIAASGTSTPLGGSDDESISELRAAQKLSLTMSVIHSTPSAHRVIRQIIRGDYAHFQRQAEEGRKRQRVYLVATDMSPESQYALEWTIGTVLRDGDTLLGVYAMDEESTSAGGTGGGGGGVEIGHGAESIRDTAAIVHGLPSTNVPPPASHGPSPLTRGSLSSASAATGPSPAAADPGRSRSRNPASHGPADDSRRRAAEDLTNRTIHLLRKTHLQVRIVVEVFHCKSPRHMITEVIDYLQPTLVIIGSRGRSAVKGVLLGSFSNYLVTKSSVPVMVARKKLRKHGKGAGGGTGGGGVLGKVGGGSGSGKEGRNRDGTSVPYSGSGRSGRFSNVIEAPRGKGLRVEGWGEVGID</sequence>
<gene>
    <name evidence="3" type="ORF">B0A54_11719</name>
</gene>
<evidence type="ECO:0000313" key="3">
    <source>
        <dbReference type="EMBL" id="TKA37635.1"/>
    </source>
</evidence>
<feature type="compositionally biased region" description="Gly residues" evidence="1">
    <location>
        <begin position="569"/>
        <end position="590"/>
    </location>
</feature>
<evidence type="ECO:0000313" key="4">
    <source>
        <dbReference type="Proteomes" id="UP000310066"/>
    </source>
</evidence>
<dbReference type="CDD" id="cd23659">
    <property type="entry name" value="USP_At3g01520-like"/>
    <property type="match status" value="1"/>
</dbReference>
<comment type="caution">
    <text evidence="3">The sequence shown here is derived from an EMBL/GenBank/DDBJ whole genome shotgun (WGS) entry which is preliminary data.</text>
</comment>
<dbReference type="PRINTS" id="PR01438">
    <property type="entry name" value="UNVRSLSTRESS"/>
</dbReference>
<dbReference type="PANTHER" id="PTHR46100:SF4">
    <property type="entry name" value="USPA DOMAIN-CONTAINING PROTEIN"/>
    <property type="match status" value="1"/>
</dbReference>
<name>A0A4U0URQ8_9PEZI</name>
<feature type="domain" description="UspA" evidence="2">
    <location>
        <begin position="470"/>
        <end position="560"/>
    </location>
</feature>
<dbReference type="InterPro" id="IPR014729">
    <property type="entry name" value="Rossmann-like_a/b/a_fold"/>
</dbReference>
<accession>A0A4U0URQ8</accession>
<dbReference type="AlphaFoldDB" id="A0A4U0URQ8"/>
<dbReference type="STRING" id="329885.A0A4U0URQ8"/>
<feature type="compositionally biased region" description="Basic and acidic residues" evidence="1">
    <location>
        <begin position="91"/>
        <end position="105"/>
    </location>
</feature>
<feature type="compositionally biased region" description="Low complexity" evidence="1">
    <location>
        <begin position="44"/>
        <end position="67"/>
    </location>
</feature>
<feature type="compositionally biased region" description="Low complexity" evidence="1">
    <location>
        <begin position="440"/>
        <end position="458"/>
    </location>
</feature>
<dbReference type="Gene3D" id="3.40.50.620">
    <property type="entry name" value="HUPs"/>
    <property type="match status" value="1"/>
</dbReference>
<feature type="region of interest" description="Disordered" evidence="1">
    <location>
        <begin position="565"/>
        <end position="615"/>
    </location>
</feature>
<dbReference type="EMBL" id="NAJP01000050">
    <property type="protein sequence ID" value="TKA37635.1"/>
    <property type="molecule type" value="Genomic_DNA"/>
</dbReference>
<dbReference type="PANTHER" id="PTHR46100">
    <property type="entry name" value="IMP2'P"/>
    <property type="match status" value="1"/>
</dbReference>
<feature type="compositionally biased region" description="Acidic residues" evidence="1">
    <location>
        <begin position="194"/>
        <end position="207"/>
    </location>
</feature>
<feature type="region of interest" description="Disordered" evidence="1">
    <location>
        <begin position="420"/>
        <end position="479"/>
    </location>
</feature>
<reference evidence="3 4" key="1">
    <citation type="submission" date="2017-03" db="EMBL/GenBank/DDBJ databases">
        <title>Genomes of endolithic fungi from Antarctica.</title>
        <authorList>
            <person name="Coleine C."/>
            <person name="Masonjones S."/>
            <person name="Stajich J.E."/>
        </authorList>
    </citation>
    <scope>NUCLEOTIDE SEQUENCE [LARGE SCALE GENOMIC DNA]</scope>
    <source>
        <strain evidence="3 4">CCFEE 5311</strain>
    </source>
</reference>
<feature type="region of interest" description="Disordered" evidence="1">
    <location>
        <begin position="1"/>
        <end position="263"/>
    </location>
</feature>
<evidence type="ECO:0000259" key="2">
    <source>
        <dbReference type="Pfam" id="PF00582"/>
    </source>
</evidence>